<evidence type="ECO:0000313" key="2">
    <source>
        <dbReference type="Proteomes" id="UP000774617"/>
    </source>
</evidence>
<sequence>MRLVLLVDAGGGLLVCCTMWLIARLSGCCNCFGHIMPYSVGRLGSVTFYYVWRLRSRSAASQWTVTGAGKGNLDAVRAALGQGRAVGW</sequence>
<protein>
    <submittedName>
        <fullName evidence="1">Uncharacterized protein</fullName>
    </submittedName>
</protein>
<evidence type="ECO:0000313" key="1">
    <source>
        <dbReference type="EMBL" id="KAH7061377.1"/>
    </source>
</evidence>
<dbReference type="EMBL" id="JAGTJR010000004">
    <property type="protein sequence ID" value="KAH7061377.1"/>
    <property type="molecule type" value="Genomic_DNA"/>
</dbReference>
<organism evidence="1 2">
    <name type="scientific">Macrophomina phaseolina</name>
    <dbReference type="NCBI Taxonomy" id="35725"/>
    <lineage>
        <taxon>Eukaryota</taxon>
        <taxon>Fungi</taxon>
        <taxon>Dikarya</taxon>
        <taxon>Ascomycota</taxon>
        <taxon>Pezizomycotina</taxon>
        <taxon>Dothideomycetes</taxon>
        <taxon>Dothideomycetes incertae sedis</taxon>
        <taxon>Botryosphaeriales</taxon>
        <taxon>Botryosphaeriaceae</taxon>
        <taxon>Macrophomina</taxon>
    </lineage>
</organism>
<keyword evidence="2" id="KW-1185">Reference proteome</keyword>
<gene>
    <name evidence="1" type="ORF">B0J12DRAFT_647645</name>
</gene>
<accession>A0ABQ8GNP0</accession>
<comment type="caution">
    <text evidence="1">The sequence shown here is derived from an EMBL/GenBank/DDBJ whole genome shotgun (WGS) entry which is preliminary data.</text>
</comment>
<reference evidence="1 2" key="1">
    <citation type="journal article" date="2021" name="Nat. Commun.">
        <title>Genetic determinants of endophytism in the Arabidopsis root mycobiome.</title>
        <authorList>
            <person name="Mesny F."/>
            <person name="Miyauchi S."/>
            <person name="Thiergart T."/>
            <person name="Pickel B."/>
            <person name="Atanasova L."/>
            <person name="Karlsson M."/>
            <person name="Huettel B."/>
            <person name="Barry K.W."/>
            <person name="Haridas S."/>
            <person name="Chen C."/>
            <person name="Bauer D."/>
            <person name="Andreopoulos W."/>
            <person name="Pangilinan J."/>
            <person name="LaButti K."/>
            <person name="Riley R."/>
            <person name="Lipzen A."/>
            <person name="Clum A."/>
            <person name="Drula E."/>
            <person name="Henrissat B."/>
            <person name="Kohler A."/>
            <person name="Grigoriev I.V."/>
            <person name="Martin F.M."/>
            <person name="Hacquard S."/>
        </authorList>
    </citation>
    <scope>NUCLEOTIDE SEQUENCE [LARGE SCALE GENOMIC DNA]</scope>
    <source>
        <strain evidence="1 2">MPI-SDFR-AT-0080</strain>
    </source>
</reference>
<dbReference type="Proteomes" id="UP000774617">
    <property type="component" value="Unassembled WGS sequence"/>
</dbReference>
<name>A0ABQ8GNP0_9PEZI</name>
<proteinExistence type="predicted"/>